<gene>
    <name evidence="1" type="ORF">Tco_0894316</name>
</gene>
<dbReference type="PANTHER" id="PTHR33064">
    <property type="entry name" value="POL PROTEIN"/>
    <property type="match status" value="1"/>
</dbReference>
<name>A0ABQ5CCP7_9ASTR</name>
<dbReference type="Proteomes" id="UP001151760">
    <property type="component" value="Unassembled WGS sequence"/>
</dbReference>
<dbReference type="PANTHER" id="PTHR33064:SF37">
    <property type="entry name" value="RIBONUCLEASE H"/>
    <property type="match status" value="1"/>
</dbReference>
<evidence type="ECO:0008006" key="3">
    <source>
        <dbReference type="Google" id="ProtNLM"/>
    </source>
</evidence>
<sequence>MNDIFKPYLRKFTLVFFDDILVYNPSLDSHAVHLRMISPEKGVDTGLAKVTAMQNWPSLRNLKQLRGFLGLAGYYRIFIRDYAAIGQPLTAPLKNNA</sequence>
<dbReference type="InterPro" id="IPR043128">
    <property type="entry name" value="Rev_trsase/Diguanyl_cyclase"/>
</dbReference>
<keyword evidence="2" id="KW-1185">Reference proteome</keyword>
<dbReference type="InterPro" id="IPR043502">
    <property type="entry name" value="DNA/RNA_pol_sf"/>
</dbReference>
<protein>
    <recommendedName>
        <fullName evidence="3">Reverse transcriptase</fullName>
    </recommendedName>
</protein>
<reference evidence="1" key="2">
    <citation type="submission" date="2022-01" db="EMBL/GenBank/DDBJ databases">
        <authorList>
            <person name="Yamashiro T."/>
            <person name="Shiraishi A."/>
            <person name="Satake H."/>
            <person name="Nakayama K."/>
        </authorList>
    </citation>
    <scope>NUCLEOTIDE SEQUENCE</scope>
</reference>
<evidence type="ECO:0000313" key="2">
    <source>
        <dbReference type="Proteomes" id="UP001151760"/>
    </source>
</evidence>
<proteinExistence type="predicted"/>
<comment type="caution">
    <text evidence="1">The sequence shown here is derived from an EMBL/GenBank/DDBJ whole genome shotgun (WGS) entry which is preliminary data.</text>
</comment>
<accession>A0ABQ5CCP7</accession>
<organism evidence="1 2">
    <name type="scientific">Tanacetum coccineum</name>
    <dbReference type="NCBI Taxonomy" id="301880"/>
    <lineage>
        <taxon>Eukaryota</taxon>
        <taxon>Viridiplantae</taxon>
        <taxon>Streptophyta</taxon>
        <taxon>Embryophyta</taxon>
        <taxon>Tracheophyta</taxon>
        <taxon>Spermatophyta</taxon>
        <taxon>Magnoliopsida</taxon>
        <taxon>eudicotyledons</taxon>
        <taxon>Gunneridae</taxon>
        <taxon>Pentapetalae</taxon>
        <taxon>asterids</taxon>
        <taxon>campanulids</taxon>
        <taxon>Asterales</taxon>
        <taxon>Asteraceae</taxon>
        <taxon>Asteroideae</taxon>
        <taxon>Anthemideae</taxon>
        <taxon>Anthemidinae</taxon>
        <taxon>Tanacetum</taxon>
    </lineage>
</organism>
<evidence type="ECO:0000313" key="1">
    <source>
        <dbReference type="EMBL" id="GJT24379.1"/>
    </source>
</evidence>
<dbReference type="Gene3D" id="3.30.70.270">
    <property type="match status" value="2"/>
</dbReference>
<dbReference type="InterPro" id="IPR051320">
    <property type="entry name" value="Viral_Replic_Matur_Polypro"/>
</dbReference>
<dbReference type="EMBL" id="BQNB010014131">
    <property type="protein sequence ID" value="GJT24379.1"/>
    <property type="molecule type" value="Genomic_DNA"/>
</dbReference>
<dbReference type="SUPFAM" id="SSF56672">
    <property type="entry name" value="DNA/RNA polymerases"/>
    <property type="match status" value="1"/>
</dbReference>
<reference evidence="1" key="1">
    <citation type="journal article" date="2022" name="Int. J. Mol. Sci.">
        <title>Draft Genome of Tanacetum Coccineum: Genomic Comparison of Closely Related Tanacetum-Family Plants.</title>
        <authorList>
            <person name="Yamashiro T."/>
            <person name="Shiraishi A."/>
            <person name="Nakayama K."/>
            <person name="Satake H."/>
        </authorList>
    </citation>
    <scope>NUCLEOTIDE SEQUENCE</scope>
</reference>